<name>A0A285PB79_9HYPH</name>
<keyword evidence="6" id="KW-1185">Reference proteome</keyword>
<feature type="domain" description="AMP-dependent synthetase/ligase" evidence="4">
    <location>
        <begin position="21"/>
        <end position="440"/>
    </location>
</feature>
<dbReference type="OrthoDB" id="9803968at2"/>
<protein>
    <submittedName>
        <fullName evidence="5">Long-chain acyl-CoA synthetase</fullName>
    </submittedName>
</protein>
<sequence length="659" mass="73799">MSVAEDSASARLETFPAVLLRNAKQWRDRPAIREKDLGIWQTWTWNDTLNEVRSFSIGLAELGVKKGDHVAILGVNRPRLYFSFAAAQAIGAIPVPVYADSAAEELSYILEHANAKIVVAEDQEQVDKVLEISEQLPALKEVIYDDPRGLRDYDHTHLHDFVSVQERGAEALKSNNGREKAWLDGIAAEKGTDIGVMLYTSGTTGKPKGVMLSNDNVMISAANACEAENLTEKDEVLAYLPLAWVGDHLFSYCQSYVAGYCISCPESADTMQTDMREIGPSFFFAPPRMFEGLLTSVMIRMEDASSFKRKMFDYFIKHAEKVGEDILNGKSVPFMDRLKYNLGELMVYGPLKNTFGFSKIRVGYTAGEAIGPEIFRFYRSLGINLKQLYGQTEASIFVTVQPDGEIYSDTVGVPAKDVEIKIADNGEVLFRGPGVFVAYFKNEESTKDTKNEEGWVYSGDAGFFDDRGHLKIIDRAKDVGKLNDGSLFAPKYIENKLKFFPNIKEAVAFGNEKDNATVFVNIDLNAVGNWAERNNIAYASYQELAGHPEVYDMIRSHIEKVNEDLSNEPMMAASQINRFLVLHKELDADDGELTRTQKVRRRFVAERYDDLISALYSDKTEQYTKTEVVFEDGRKGSIEATVRLSDAKTFPYAKAEAAE</sequence>
<dbReference type="GO" id="GO:0016020">
    <property type="term" value="C:membrane"/>
    <property type="evidence" value="ECO:0007669"/>
    <property type="project" value="TreeGrafter"/>
</dbReference>
<keyword evidence="2" id="KW-0276">Fatty acid metabolism</keyword>
<dbReference type="Pfam" id="PF23562">
    <property type="entry name" value="AMP-binding_C_3"/>
    <property type="match status" value="1"/>
</dbReference>
<dbReference type="InterPro" id="IPR000873">
    <property type="entry name" value="AMP-dep_synth/lig_dom"/>
</dbReference>
<organism evidence="5 6">
    <name type="scientific">Cohaesibacter gelatinilyticus</name>
    <dbReference type="NCBI Taxonomy" id="372072"/>
    <lineage>
        <taxon>Bacteria</taxon>
        <taxon>Pseudomonadati</taxon>
        <taxon>Pseudomonadota</taxon>
        <taxon>Alphaproteobacteria</taxon>
        <taxon>Hyphomicrobiales</taxon>
        <taxon>Cohaesibacteraceae</taxon>
    </lineage>
</organism>
<dbReference type="Proteomes" id="UP000219439">
    <property type="component" value="Unassembled WGS sequence"/>
</dbReference>
<gene>
    <name evidence="5" type="ORF">SAMN06265368_2059</name>
</gene>
<accession>A0A285PB79</accession>
<proteinExistence type="predicted"/>
<dbReference type="InterPro" id="IPR042099">
    <property type="entry name" value="ANL_N_sf"/>
</dbReference>
<dbReference type="RefSeq" id="WP_097153372.1">
    <property type="nucleotide sequence ID" value="NZ_OBEL01000002.1"/>
</dbReference>
<dbReference type="SUPFAM" id="SSF56801">
    <property type="entry name" value="Acetyl-CoA synthetase-like"/>
    <property type="match status" value="1"/>
</dbReference>
<evidence type="ECO:0000256" key="1">
    <source>
        <dbReference type="ARBA" id="ARBA00022598"/>
    </source>
</evidence>
<keyword evidence="3" id="KW-0443">Lipid metabolism</keyword>
<dbReference type="PANTHER" id="PTHR43272:SF32">
    <property type="entry name" value="AMP-DEPENDENT SYNTHETASE_LIGASE DOMAIN-CONTAINING PROTEIN"/>
    <property type="match status" value="1"/>
</dbReference>
<evidence type="ECO:0000256" key="2">
    <source>
        <dbReference type="ARBA" id="ARBA00022832"/>
    </source>
</evidence>
<dbReference type="InterPro" id="IPR020845">
    <property type="entry name" value="AMP-binding_CS"/>
</dbReference>
<evidence type="ECO:0000313" key="6">
    <source>
        <dbReference type="Proteomes" id="UP000219439"/>
    </source>
</evidence>
<evidence type="ECO:0000256" key="3">
    <source>
        <dbReference type="ARBA" id="ARBA00023098"/>
    </source>
</evidence>
<evidence type="ECO:0000259" key="4">
    <source>
        <dbReference type="Pfam" id="PF00501"/>
    </source>
</evidence>
<dbReference type="AlphaFoldDB" id="A0A285PB79"/>
<keyword evidence="1" id="KW-0436">Ligase</keyword>
<reference evidence="5 6" key="1">
    <citation type="submission" date="2017-09" db="EMBL/GenBank/DDBJ databases">
        <authorList>
            <person name="Ehlers B."/>
            <person name="Leendertz F.H."/>
        </authorList>
    </citation>
    <scope>NUCLEOTIDE SEQUENCE [LARGE SCALE GENOMIC DNA]</scope>
    <source>
        <strain evidence="5 6">DSM 18289</strain>
    </source>
</reference>
<dbReference type="GO" id="GO:0004467">
    <property type="term" value="F:long-chain fatty acid-CoA ligase activity"/>
    <property type="evidence" value="ECO:0007669"/>
    <property type="project" value="TreeGrafter"/>
</dbReference>
<dbReference type="EMBL" id="OBEL01000002">
    <property type="protein sequence ID" value="SNZ18982.1"/>
    <property type="molecule type" value="Genomic_DNA"/>
</dbReference>
<evidence type="ECO:0000313" key="5">
    <source>
        <dbReference type="EMBL" id="SNZ18982.1"/>
    </source>
</evidence>
<dbReference type="PROSITE" id="PS00455">
    <property type="entry name" value="AMP_BINDING"/>
    <property type="match status" value="1"/>
</dbReference>
<dbReference type="Pfam" id="PF00501">
    <property type="entry name" value="AMP-binding"/>
    <property type="match status" value="1"/>
</dbReference>
<dbReference type="PANTHER" id="PTHR43272">
    <property type="entry name" value="LONG-CHAIN-FATTY-ACID--COA LIGASE"/>
    <property type="match status" value="1"/>
</dbReference>
<dbReference type="Gene3D" id="3.40.50.12780">
    <property type="entry name" value="N-terminal domain of ligase-like"/>
    <property type="match status" value="1"/>
</dbReference>